<evidence type="ECO:0000313" key="3">
    <source>
        <dbReference type="EMBL" id="CAF1416629.1"/>
    </source>
</evidence>
<dbReference type="InterPro" id="IPR032792">
    <property type="entry name" value="AGL_glucanoTrfase"/>
</dbReference>
<feature type="non-terminal residue" evidence="3">
    <location>
        <position position="379"/>
    </location>
</feature>
<dbReference type="EMBL" id="CAJOBA010003155">
    <property type="protein sequence ID" value="CAF3672288.1"/>
    <property type="molecule type" value="Genomic_DNA"/>
</dbReference>
<name>A0A815MHU6_9BILA</name>
<dbReference type="Proteomes" id="UP000681722">
    <property type="component" value="Unassembled WGS sequence"/>
</dbReference>
<dbReference type="Proteomes" id="UP000677228">
    <property type="component" value="Unassembled WGS sequence"/>
</dbReference>
<comment type="caution">
    <text evidence="3">The sequence shown here is derived from an EMBL/GenBank/DDBJ whole genome shotgun (WGS) entry which is preliminary data.</text>
</comment>
<accession>A0A815MHU6</accession>
<evidence type="ECO:0000313" key="2">
    <source>
        <dbReference type="EMBL" id="CAF0889897.1"/>
    </source>
</evidence>
<dbReference type="InterPro" id="IPR010401">
    <property type="entry name" value="AGL/Gdb1"/>
</dbReference>
<dbReference type="GO" id="GO:0004135">
    <property type="term" value="F:amylo-alpha-1,6-glucosidase activity"/>
    <property type="evidence" value="ECO:0007669"/>
    <property type="project" value="InterPro"/>
</dbReference>
<dbReference type="PANTHER" id="PTHR10569">
    <property type="entry name" value="GLYCOGEN DEBRANCHING ENZYME"/>
    <property type="match status" value="1"/>
</dbReference>
<keyword evidence="6" id="KW-1185">Reference proteome</keyword>
<protein>
    <recommendedName>
        <fullName evidence="1">Glycogen debranching enzyme glucanotransferase domain-containing protein</fullName>
    </recommendedName>
</protein>
<dbReference type="AlphaFoldDB" id="A0A815MHU6"/>
<dbReference type="PANTHER" id="PTHR10569:SF2">
    <property type="entry name" value="GLYCOGEN DEBRANCHING ENZYME"/>
    <property type="match status" value="1"/>
</dbReference>
<evidence type="ECO:0000313" key="6">
    <source>
        <dbReference type="Proteomes" id="UP000663829"/>
    </source>
</evidence>
<dbReference type="SUPFAM" id="SSF51445">
    <property type="entry name" value="(Trans)glycosidases"/>
    <property type="match status" value="1"/>
</dbReference>
<proteinExistence type="predicted"/>
<dbReference type="Proteomes" id="UP000682733">
    <property type="component" value="Unassembled WGS sequence"/>
</dbReference>
<dbReference type="EMBL" id="CAJNOK010003155">
    <property type="protein sequence ID" value="CAF0889897.1"/>
    <property type="molecule type" value="Genomic_DNA"/>
</dbReference>
<evidence type="ECO:0000259" key="1">
    <source>
        <dbReference type="Pfam" id="PF14701"/>
    </source>
</evidence>
<gene>
    <name evidence="3" type="ORF">GPM918_LOCUS33617</name>
    <name evidence="2" type="ORF">OVA965_LOCUS9070</name>
    <name evidence="5" type="ORF">SRO942_LOCUS34306</name>
    <name evidence="4" type="ORF">TMI583_LOCUS9064</name>
</gene>
<evidence type="ECO:0000313" key="5">
    <source>
        <dbReference type="EMBL" id="CAF4302185.1"/>
    </source>
</evidence>
<feature type="domain" description="Glycogen debranching enzyme glucanotransferase" evidence="1">
    <location>
        <begin position="4"/>
        <end position="210"/>
    </location>
</feature>
<dbReference type="OrthoDB" id="10248904at2759"/>
<evidence type="ECO:0000313" key="4">
    <source>
        <dbReference type="EMBL" id="CAF3672288.1"/>
    </source>
</evidence>
<dbReference type="EMBL" id="CAJNOQ010018056">
    <property type="protein sequence ID" value="CAF1416629.1"/>
    <property type="molecule type" value="Genomic_DNA"/>
</dbReference>
<dbReference type="EMBL" id="CAJOBC010083486">
    <property type="protein sequence ID" value="CAF4302185.1"/>
    <property type="molecule type" value="Genomic_DNA"/>
</dbReference>
<dbReference type="GO" id="GO:0004134">
    <property type="term" value="F:4-alpha-glucanotransferase activity"/>
    <property type="evidence" value="ECO:0007669"/>
    <property type="project" value="InterPro"/>
</dbReference>
<reference evidence="3" key="1">
    <citation type="submission" date="2021-02" db="EMBL/GenBank/DDBJ databases">
        <authorList>
            <person name="Nowell W R."/>
        </authorList>
    </citation>
    <scope>NUCLEOTIDE SEQUENCE</scope>
</reference>
<dbReference type="Pfam" id="PF14701">
    <property type="entry name" value="hDGE_amylase"/>
    <property type="match status" value="1"/>
</dbReference>
<dbReference type="Proteomes" id="UP000663829">
    <property type="component" value="Unassembled WGS sequence"/>
</dbReference>
<dbReference type="GO" id="GO:0005980">
    <property type="term" value="P:glycogen catabolic process"/>
    <property type="evidence" value="ECO:0007669"/>
    <property type="project" value="InterPro"/>
</dbReference>
<dbReference type="InterPro" id="IPR017853">
    <property type="entry name" value="GH"/>
</dbReference>
<sequence>MGATVDLQLAMSIYYKSTDDVDRACEQLQERLYYLNYLKHESCEQDLRDAVKHSCIAARYHFFDPAGPHYHEISLKTPFVGNYFAYPSAAELTHPDVVEKMFMEDDQQFLKYCMAHNGWVMDDNPLKNFAEDVERPNVYFRRELNQWSDIIKLRFGAKWEDSPNLWSYMKEYTRLIATTFHGARLDNCHSTPLHVAQYMMDYARTINPNFFVLGELFTGKQELDNMYCNKLGLNSLVRESLTAWDTFELGRLLSHYGYDTMGSFFHLSPIQPLLPRIAHSFFYDQTHDNVCPIERHSLQDVLARAAIVSMACSAIGTNRGYDELVPHYIDVVHEVRFYQTKVPEAGLIKAKVILNKLHYEMSVQKYEQILADQLSPNVL</sequence>
<dbReference type="Gene3D" id="3.20.20.80">
    <property type="entry name" value="Glycosidases"/>
    <property type="match status" value="1"/>
</dbReference>
<organism evidence="3 6">
    <name type="scientific">Didymodactylos carnosus</name>
    <dbReference type="NCBI Taxonomy" id="1234261"/>
    <lineage>
        <taxon>Eukaryota</taxon>
        <taxon>Metazoa</taxon>
        <taxon>Spiralia</taxon>
        <taxon>Gnathifera</taxon>
        <taxon>Rotifera</taxon>
        <taxon>Eurotatoria</taxon>
        <taxon>Bdelloidea</taxon>
        <taxon>Philodinida</taxon>
        <taxon>Philodinidae</taxon>
        <taxon>Didymodactylos</taxon>
    </lineage>
</organism>